<gene>
    <name evidence="1" type="ORF">DLP05_079</name>
</gene>
<dbReference type="Proteomes" id="UP000241675">
    <property type="component" value="Segment"/>
</dbReference>
<proteinExistence type="predicted"/>
<accession>A0A2D2W2C0</accession>
<reference evidence="1 2" key="2">
    <citation type="submission" date="2017-11" db="EMBL/GenBank/DDBJ databases">
        <title>Lysogenic conversion of Stenotrophomonas maltophilia by temperate phage DLP4.</title>
        <authorList>
            <person name="Dennis J."/>
            <person name="Stothard P."/>
        </authorList>
    </citation>
    <scope>NUCLEOTIDE SEQUENCE [LARGE SCALE GENOMIC DNA]</scope>
</reference>
<sequence length="384" mass="42370">MSKGKYGFGYGVKSLQDAIKSSNGKALQLEQAKQMVADAKKNMFLDFEVIETKHMPPSMAAVVPKGILHSHGKTATGSFQTKNYPIQSAMVDASLSLQAMAEKFKAAGAGITQMGDMMIIDSIPTEIQQMLGQQKLTMADLLGGSANSVQSIAPPSIKEYMAGGANYVESPCPDFAYVAKPTGADVLRRLKELGFEGSDLFQPKDAEALPPNSKKIGDSQVHTPIDVLESMMEEAGPMYADLQFAVGALTAVTGMFRQMRNEITHLRNMVLKPVADGCEFDKTAFEEQADIVLNRYETRIKQMEDLDTFVKVYDRNAAPGRIKGAWRKKAWQKVTKKDGQIIKTTLCQTEPKQKWVKGEYQYDVPEGTEVRQVWIVRTPQLLGL</sequence>
<evidence type="ECO:0000313" key="1">
    <source>
        <dbReference type="EMBL" id="ATS92288.1"/>
    </source>
</evidence>
<dbReference type="EMBL" id="MG189906">
    <property type="protein sequence ID" value="ATS92288.1"/>
    <property type="molecule type" value="Genomic_DNA"/>
</dbReference>
<protein>
    <submittedName>
        <fullName evidence="1">Uncharacterized protein</fullName>
    </submittedName>
</protein>
<keyword evidence="2" id="KW-1185">Reference proteome</keyword>
<reference evidence="2" key="1">
    <citation type="submission" date="2017-10" db="EMBL/GenBank/DDBJ databases">
        <authorList>
            <person name="Peters D.L."/>
        </authorList>
    </citation>
    <scope>NUCLEOTIDE SEQUENCE [LARGE SCALE GENOMIC DNA]</scope>
</reference>
<evidence type="ECO:0000313" key="2">
    <source>
        <dbReference type="Proteomes" id="UP000241675"/>
    </source>
</evidence>
<name>A0A2D2W2C0_9CAUD</name>
<organism evidence="1 2">
    <name type="scientific">Stenotrophomonas phage vB_SmaS_DLP_5</name>
    <dbReference type="NCBI Taxonomy" id="2044561"/>
    <lineage>
        <taxon>Viruses</taxon>
        <taxon>Duplodnaviria</taxon>
        <taxon>Heunggongvirae</taxon>
        <taxon>Uroviricota</taxon>
        <taxon>Caudoviricetes</taxon>
        <taxon>Delepquintavirus</taxon>
        <taxon>Delepquintavirus DLP5</taxon>
    </lineage>
</organism>